<dbReference type="InterPro" id="IPR001810">
    <property type="entry name" value="F-box_dom"/>
</dbReference>
<keyword evidence="4" id="KW-1185">Reference proteome</keyword>
<dbReference type="PROSITE" id="PS50181">
    <property type="entry name" value="FBOX"/>
    <property type="match status" value="1"/>
</dbReference>
<evidence type="ECO:0000259" key="2">
    <source>
        <dbReference type="PROSITE" id="PS50181"/>
    </source>
</evidence>
<evidence type="ECO:0000313" key="3">
    <source>
        <dbReference type="EMBL" id="CAK7213722.1"/>
    </source>
</evidence>
<proteinExistence type="predicted"/>
<dbReference type="Gene3D" id="1.20.1280.50">
    <property type="match status" value="1"/>
</dbReference>
<dbReference type="EMBL" id="CAWUHD010000012">
    <property type="protein sequence ID" value="CAK7213722.1"/>
    <property type="molecule type" value="Genomic_DNA"/>
</dbReference>
<feature type="compositionally biased region" description="Acidic residues" evidence="1">
    <location>
        <begin position="470"/>
        <end position="506"/>
    </location>
</feature>
<dbReference type="SMART" id="SM00256">
    <property type="entry name" value="FBOX"/>
    <property type="match status" value="1"/>
</dbReference>
<feature type="region of interest" description="Disordered" evidence="1">
    <location>
        <begin position="462"/>
        <end position="524"/>
    </location>
</feature>
<organism evidence="3 4">
    <name type="scientific">Sporothrix eucalyptigena</name>
    <dbReference type="NCBI Taxonomy" id="1812306"/>
    <lineage>
        <taxon>Eukaryota</taxon>
        <taxon>Fungi</taxon>
        <taxon>Dikarya</taxon>
        <taxon>Ascomycota</taxon>
        <taxon>Pezizomycotina</taxon>
        <taxon>Sordariomycetes</taxon>
        <taxon>Sordariomycetidae</taxon>
        <taxon>Ophiostomatales</taxon>
        <taxon>Ophiostomataceae</taxon>
        <taxon>Sporothrix</taxon>
    </lineage>
</organism>
<feature type="domain" description="F-box" evidence="2">
    <location>
        <begin position="15"/>
        <end position="64"/>
    </location>
</feature>
<comment type="caution">
    <text evidence="3">The sequence shown here is derived from an EMBL/GenBank/DDBJ whole genome shotgun (WGS) entry which is preliminary data.</text>
</comment>
<evidence type="ECO:0000313" key="4">
    <source>
        <dbReference type="Proteomes" id="UP001642482"/>
    </source>
</evidence>
<evidence type="ECO:0000256" key="1">
    <source>
        <dbReference type="SAM" id="MobiDB-lite"/>
    </source>
</evidence>
<name>A0ABP0B2L9_9PEZI</name>
<dbReference type="SUPFAM" id="SSF52047">
    <property type="entry name" value="RNI-like"/>
    <property type="match status" value="1"/>
</dbReference>
<dbReference type="Pfam" id="PF12937">
    <property type="entry name" value="F-box-like"/>
    <property type="match status" value="1"/>
</dbReference>
<dbReference type="SUPFAM" id="SSF81383">
    <property type="entry name" value="F-box domain"/>
    <property type="match status" value="1"/>
</dbReference>
<dbReference type="CDD" id="cd09917">
    <property type="entry name" value="F-box_SF"/>
    <property type="match status" value="1"/>
</dbReference>
<sequence>MTTNIDTSLASAPSADLLARLPIELLLRITRHLNTTDLCAVRLTSRTLEQALFHSFSHEFFRRKQFMLSDFSLGALLGIAQHPALSQSLRHVSIGLDKFSPGTVHIFRSPEQAIAFHTATAQQQSLVASGRGVRLLSAAFAQLPNLETVDLRDFNSHTRYRDGAHAPWRSYGVRTVLELMGDADRPSMLATGMDPSFPSTAFAMVVAALAQAGARPRNIEVLLRARGHGLMSSAFYLDDGSAVEVLRGLRRVHLDLQFFQNAGWQSLDHVDARGNRFQPITVAGLPLHAWLAHCPNVEWLRINLQHAEARCGSIFLDAIGAPLPEAYPFLASETASPQKTLPSAPRLRRFELGRTACTPAALWNLLQRLPALENLSLWHVTLQDPTNQDRPSTIWARFLGKLASDPLGAQLKHVSLGNLREDTAAASYGTTYGVMFDGLNMAEHTAEATEAKTMRIWLATRSAVAKTDAPESEEEDEDEEGDEEDEEEEEEEEENNDGDGDGDGDGDANNQNANGTDAVMDDGA</sequence>
<reference evidence="3 4" key="1">
    <citation type="submission" date="2024-01" db="EMBL/GenBank/DDBJ databases">
        <authorList>
            <person name="Allen C."/>
            <person name="Tagirdzhanova G."/>
        </authorList>
    </citation>
    <scope>NUCLEOTIDE SEQUENCE [LARGE SCALE GENOMIC DNA]</scope>
</reference>
<dbReference type="InterPro" id="IPR036047">
    <property type="entry name" value="F-box-like_dom_sf"/>
</dbReference>
<gene>
    <name evidence="3" type="ORF">SEUCBS140593_001941</name>
</gene>
<dbReference type="Proteomes" id="UP001642482">
    <property type="component" value="Unassembled WGS sequence"/>
</dbReference>
<accession>A0ABP0B2L9</accession>
<protein>
    <recommendedName>
        <fullName evidence="2">F-box domain-containing protein</fullName>
    </recommendedName>
</protein>